<name>A6DG01_9BACT</name>
<proteinExistence type="predicted"/>
<gene>
    <name evidence="1" type="ORF">LNTAR_18313</name>
</gene>
<protein>
    <submittedName>
        <fullName evidence="1">Uncharacterized protein</fullName>
    </submittedName>
</protein>
<dbReference type="RefSeq" id="WP_007276848.1">
    <property type="nucleotide sequence ID" value="NZ_ABCK01000001.1"/>
</dbReference>
<evidence type="ECO:0000313" key="1">
    <source>
        <dbReference type="EMBL" id="EDM29731.1"/>
    </source>
</evidence>
<comment type="caution">
    <text evidence="1">The sequence shown here is derived from an EMBL/GenBank/DDBJ whole genome shotgun (WGS) entry which is preliminary data.</text>
</comment>
<dbReference type="Proteomes" id="UP000004947">
    <property type="component" value="Unassembled WGS sequence"/>
</dbReference>
<organism evidence="1 2">
    <name type="scientific">Lentisphaera araneosa HTCC2155</name>
    <dbReference type="NCBI Taxonomy" id="313628"/>
    <lineage>
        <taxon>Bacteria</taxon>
        <taxon>Pseudomonadati</taxon>
        <taxon>Lentisphaerota</taxon>
        <taxon>Lentisphaeria</taxon>
        <taxon>Lentisphaerales</taxon>
        <taxon>Lentisphaeraceae</taxon>
        <taxon>Lentisphaera</taxon>
    </lineage>
</organism>
<dbReference type="OrthoDB" id="1522677at2"/>
<sequence length="399" mass="46855">MTAYASVFLDFFSESENDHKAFHKILNKYIPEGPSSKRRTTLLQELLGYTEEQKESIMSEHYKNLTKNLLAVMLLYSTIKTDFMEQVSTNSIKSRYFSISHQRSYKGLFKMRYRYTFSVNLFDQEKILDFKEGLDKINSDYVLKDHGLYGYRFLTGKIWDFETYNKLICLSEKLNVKTSSVALTERYVKYVDLEYDPQDRLCADYLEIGTKTEYDSEEYLNEFKNGDLFLEKKSLGNFKNFQLNFLDTEDCLVLLAKKRFCSFIEENNIFNINFKPVMVKSVTGSITPSKTIFWAIPEQVFKEGREIFRDSSFDKYHHPIPKSISPKFRDRIEKIDLFFVNEYSCIISQNLYHLIQEAELDDDISGAVPWDVGYFGGEASSKLKQKLIEQGCFDEAFEE</sequence>
<dbReference type="STRING" id="313628.LNTAR_18313"/>
<keyword evidence="2" id="KW-1185">Reference proteome</keyword>
<accession>A6DG01</accession>
<dbReference type="AlphaFoldDB" id="A6DG01"/>
<reference evidence="1 2" key="1">
    <citation type="journal article" date="2010" name="J. Bacteriol.">
        <title>Genome sequence of Lentisphaera araneosa HTCC2155T, the type species of the order Lentisphaerales in the phylum Lentisphaerae.</title>
        <authorList>
            <person name="Thrash J.C."/>
            <person name="Cho J.C."/>
            <person name="Vergin K.L."/>
            <person name="Morris R.M."/>
            <person name="Giovannoni S.J."/>
        </authorList>
    </citation>
    <scope>NUCLEOTIDE SEQUENCE [LARGE SCALE GENOMIC DNA]</scope>
    <source>
        <strain evidence="1 2">HTCC2155</strain>
    </source>
</reference>
<evidence type="ECO:0000313" key="2">
    <source>
        <dbReference type="Proteomes" id="UP000004947"/>
    </source>
</evidence>
<dbReference type="EMBL" id="ABCK01000001">
    <property type="protein sequence ID" value="EDM29731.1"/>
    <property type="molecule type" value="Genomic_DNA"/>
</dbReference>